<evidence type="ECO:0000256" key="1">
    <source>
        <dbReference type="ARBA" id="ARBA00009502"/>
    </source>
</evidence>
<dbReference type="AlphaFoldDB" id="A0A167NAF2"/>
<dbReference type="OrthoDB" id="269124at2759"/>
<comment type="similarity">
    <text evidence="1">Belongs to the eukaryotic ATPase epsilon family.</text>
</comment>
<proteinExistence type="inferred from homology"/>
<evidence type="ECO:0000313" key="3">
    <source>
        <dbReference type="EMBL" id="KZO97511.1"/>
    </source>
</evidence>
<reference evidence="3 4" key="1">
    <citation type="journal article" date="2016" name="Mol. Biol. Evol.">
        <title>Comparative Genomics of Early-Diverging Mushroom-Forming Fungi Provides Insights into the Origins of Lignocellulose Decay Capabilities.</title>
        <authorList>
            <person name="Nagy L.G."/>
            <person name="Riley R."/>
            <person name="Tritt A."/>
            <person name="Adam C."/>
            <person name="Daum C."/>
            <person name="Floudas D."/>
            <person name="Sun H."/>
            <person name="Yadav J.S."/>
            <person name="Pangilinan J."/>
            <person name="Larsson K.H."/>
            <person name="Matsuura K."/>
            <person name="Barry K."/>
            <person name="Labutti K."/>
            <person name="Kuo R."/>
            <person name="Ohm R.A."/>
            <person name="Bhattacharya S.S."/>
            <person name="Shirouzu T."/>
            <person name="Yoshinaga Y."/>
            <person name="Martin F.M."/>
            <person name="Grigoriev I.V."/>
            <person name="Hibbett D.S."/>
        </authorList>
    </citation>
    <scope>NUCLEOTIDE SEQUENCE [LARGE SCALE GENOMIC DNA]</scope>
    <source>
        <strain evidence="3 4">TUFC12733</strain>
    </source>
</reference>
<feature type="signal peptide" evidence="2">
    <location>
        <begin position="1"/>
        <end position="28"/>
    </location>
</feature>
<accession>A0A167NAF2</accession>
<dbReference type="Gene3D" id="1.10.1620.20">
    <property type="entry name" value="ATP synthase, F1 complex, epsilon subunit superfamily, mitochondrial"/>
    <property type="match status" value="1"/>
</dbReference>
<protein>
    <submittedName>
        <fullName evidence="3">Uncharacterized protein</fullName>
    </submittedName>
</protein>
<organism evidence="3 4">
    <name type="scientific">Calocera viscosa (strain TUFC12733)</name>
    <dbReference type="NCBI Taxonomy" id="1330018"/>
    <lineage>
        <taxon>Eukaryota</taxon>
        <taxon>Fungi</taxon>
        <taxon>Dikarya</taxon>
        <taxon>Basidiomycota</taxon>
        <taxon>Agaricomycotina</taxon>
        <taxon>Dacrymycetes</taxon>
        <taxon>Dacrymycetales</taxon>
        <taxon>Dacrymycetaceae</taxon>
        <taxon>Calocera</taxon>
    </lineage>
</organism>
<gene>
    <name evidence="3" type="ORF">CALVIDRAFT_526663</name>
</gene>
<dbReference type="Proteomes" id="UP000076738">
    <property type="component" value="Unassembled WGS sequence"/>
</dbReference>
<dbReference type="CDD" id="cd12153">
    <property type="entry name" value="F1-ATPase_epsilon"/>
    <property type="match status" value="1"/>
</dbReference>
<keyword evidence="2" id="KW-0732">Signal</keyword>
<keyword evidence="4" id="KW-1185">Reference proteome</keyword>
<dbReference type="SUPFAM" id="SSF48690">
    <property type="entry name" value="Epsilon subunit of mitochondrial F1F0-ATP synthase"/>
    <property type="match status" value="1"/>
</dbReference>
<evidence type="ECO:0000313" key="4">
    <source>
        <dbReference type="Proteomes" id="UP000076738"/>
    </source>
</evidence>
<dbReference type="GO" id="GO:0005743">
    <property type="term" value="C:mitochondrial inner membrane"/>
    <property type="evidence" value="ECO:0007669"/>
    <property type="project" value="InterPro"/>
</dbReference>
<evidence type="ECO:0000256" key="2">
    <source>
        <dbReference type="SAM" id="SignalP"/>
    </source>
</evidence>
<dbReference type="STRING" id="1330018.A0A167NAF2"/>
<sequence length="110" mass="12269">MSQPGRIRRHYGLRAALLVVTFPVLTVAVPASARLAPYGIDRQDVIPLAYNKYSQIAARALRAGLKEDARVQAEKRGFTALRFQEWENGKPGEQVWIDKPKDDGRAKPAV</sequence>
<dbReference type="GO" id="GO:0045259">
    <property type="term" value="C:proton-transporting ATP synthase complex"/>
    <property type="evidence" value="ECO:0007669"/>
    <property type="project" value="InterPro"/>
</dbReference>
<dbReference type="InterPro" id="IPR036742">
    <property type="entry name" value="ATP_synth_F1_esu_sf_mt"/>
</dbReference>
<name>A0A167NAF2_CALVF</name>
<feature type="chain" id="PRO_5007890625" evidence="2">
    <location>
        <begin position="29"/>
        <end position="110"/>
    </location>
</feature>
<dbReference type="EMBL" id="KV417279">
    <property type="protein sequence ID" value="KZO97511.1"/>
    <property type="molecule type" value="Genomic_DNA"/>
</dbReference>
<dbReference type="GO" id="GO:0046933">
    <property type="term" value="F:proton-transporting ATP synthase activity, rotational mechanism"/>
    <property type="evidence" value="ECO:0007669"/>
    <property type="project" value="InterPro"/>
</dbReference>
<dbReference type="Pfam" id="PF04627">
    <property type="entry name" value="ATP-synt_Eps"/>
    <property type="match status" value="1"/>
</dbReference>
<dbReference type="InterPro" id="IPR006721">
    <property type="entry name" value="ATP_synth_F1_esu_mt"/>
</dbReference>